<dbReference type="PANTHER" id="PTHR30337:SF0">
    <property type="entry name" value="NUCLEASE SBCCD SUBUNIT D"/>
    <property type="match status" value="1"/>
</dbReference>
<feature type="binding site" evidence="9">
    <location>
        <position position="49"/>
    </location>
    <ligand>
        <name>Mn(2+)</name>
        <dbReference type="ChEBI" id="CHEBI:29035"/>
        <label>1</label>
    </ligand>
</feature>
<dbReference type="RefSeq" id="WP_071906332.1">
    <property type="nucleotide sequence ID" value="NZ_LT607756.1"/>
</dbReference>
<evidence type="ECO:0000256" key="3">
    <source>
        <dbReference type="ARBA" id="ARBA00022759"/>
    </source>
</evidence>
<dbReference type="OrthoDB" id="11638at2157"/>
<dbReference type="GO" id="GO:0006302">
    <property type="term" value="P:double-strand break repair"/>
    <property type="evidence" value="ECO:0007669"/>
    <property type="project" value="UniProtKB-UniRule"/>
</dbReference>
<keyword evidence="6 9" id="KW-0269">Exonuclease</keyword>
<organism evidence="11 12">
    <name type="scientific">Methanobacterium congolense</name>
    <dbReference type="NCBI Taxonomy" id="118062"/>
    <lineage>
        <taxon>Archaea</taxon>
        <taxon>Methanobacteriati</taxon>
        <taxon>Methanobacteriota</taxon>
        <taxon>Methanomada group</taxon>
        <taxon>Methanobacteria</taxon>
        <taxon>Methanobacteriales</taxon>
        <taxon>Methanobacteriaceae</taxon>
        <taxon>Methanobacterium</taxon>
    </lineage>
</organism>
<evidence type="ECO:0000256" key="4">
    <source>
        <dbReference type="ARBA" id="ARBA00022763"/>
    </source>
</evidence>
<feature type="binding site" evidence="9">
    <location>
        <position position="49"/>
    </location>
    <ligand>
        <name>Mn(2+)</name>
        <dbReference type="ChEBI" id="CHEBI:29035"/>
        <label>2</label>
    </ligand>
</feature>
<accession>A0A1D3L0R6</accession>
<sequence length="381" mass="44367">MQFVHMSDTHLGYRQYGLLERENDFFEVFNQAVDEVIRERPDFAVHSGDLFEYSRPPTKALLTVQNAVIRFKDEKIPFYAVAGNHDIVMRKNALPPQVLYRDFGLKLISPKNPFYMEGDIFIGGTPYASRYNSKHLKERLQDIEKASLEHKKRILVLHQGIDRYIPYEYEIKIGDIPKSFNYCAFGHIHERIIDDFGEGKLVYPGSTEIWRSNEVEGYKKNGKGFYLVDMGGDIPEIERIDLELPREFIKETIRFHELEEKLSMIAEHITTLKKKPLLQLTVEGGNFSRSELYEKLNTTFSDLCLSLRPNYRPDILADDGTLLEMGKDALDIKKMLAERLKDFQDEKISEFAVNLMKEMSEGDMKRAEEITAEFYGELYDN</sequence>
<feature type="binding site" evidence="9">
    <location>
        <position position="187"/>
    </location>
    <ligand>
        <name>Mn(2+)</name>
        <dbReference type="ChEBI" id="CHEBI:29035"/>
        <label>2</label>
    </ligand>
</feature>
<comment type="function">
    <text evidence="9">Part of the Rad50/Mre11 complex, which is involved in the early steps of DNA double-strand break (DSB) repair. The complex may facilitate opening of the processed DNA ends to aid in the recruitment of HerA and NurA. Mre11 binds to DSB ends and has both double-stranded 3'-5' exonuclease activity and single-stranded endonuclease activity.</text>
</comment>
<dbReference type="InterPro" id="IPR004843">
    <property type="entry name" value="Calcineurin-like_PHP"/>
</dbReference>
<feature type="binding site" evidence="9">
    <location>
        <position position="84"/>
    </location>
    <ligand>
        <name>Mn(2+)</name>
        <dbReference type="ChEBI" id="CHEBI:29035"/>
        <label>2</label>
    </ligand>
</feature>
<evidence type="ECO:0000313" key="11">
    <source>
        <dbReference type="EMBL" id="SCG85133.1"/>
    </source>
</evidence>
<comment type="cofactor">
    <cofactor evidence="9">
        <name>Mn(2+)</name>
        <dbReference type="ChEBI" id="CHEBI:29035"/>
    </cofactor>
    <text evidence="9">Binds 2 manganese ions per subunit.</text>
</comment>
<dbReference type="GO" id="GO:0030145">
    <property type="term" value="F:manganese ion binding"/>
    <property type="evidence" value="ECO:0007669"/>
    <property type="project" value="UniProtKB-UniRule"/>
</dbReference>
<proteinExistence type="inferred from homology"/>
<dbReference type="InterPro" id="IPR050535">
    <property type="entry name" value="DNA_Repair-Maintenance_Comp"/>
</dbReference>
<keyword evidence="8 9" id="KW-0464">Manganese</keyword>
<feature type="binding site" evidence="9">
    <location>
        <position position="8"/>
    </location>
    <ligand>
        <name>Mn(2+)</name>
        <dbReference type="ChEBI" id="CHEBI:29035"/>
        <label>1</label>
    </ligand>
</feature>
<dbReference type="InterPro" id="IPR029052">
    <property type="entry name" value="Metallo-depent_PP-like"/>
</dbReference>
<dbReference type="Proteomes" id="UP000094707">
    <property type="component" value="Chromosome I"/>
</dbReference>
<dbReference type="CDD" id="cd00840">
    <property type="entry name" value="MPP_Mre11_N"/>
    <property type="match status" value="1"/>
</dbReference>
<keyword evidence="12" id="KW-1185">Reference proteome</keyword>
<dbReference type="GeneID" id="30411415"/>
<dbReference type="KEGG" id="mcub:MCBB_0558"/>
<reference evidence="11 12" key="1">
    <citation type="submission" date="2016-08" db="EMBL/GenBank/DDBJ databases">
        <authorList>
            <person name="Seilhamer J.J."/>
        </authorList>
    </citation>
    <scope>NUCLEOTIDE SEQUENCE [LARGE SCALE GENOMIC DNA]</scope>
    <source>
        <strain evidence="11">Buetzberg</strain>
    </source>
</reference>
<dbReference type="SUPFAM" id="SSF56300">
    <property type="entry name" value="Metallo-dependent phosphatases"/>
    <property type="match status" value="1"/>
</dbReference>
<dbReference type="EC" id="3.1.-.-" evidence="9"/>
<keyword evidence="4 9" id="KW-0227">DNA damage</keyword>
<evidence type="ECO:0000256" key="1">
    <source>
        <dbReference type="ARBA" id="ARBA00022722"/>
    </source>
</evidence>
<evidence type="ECO:0000256" key="7">
    <source>
        <dbReference type="ARBA" id="ARBA00023204"/>
    </source>
</evidence>
<comment type="subunit">
    <text evidence="9">Homodimer. Forms a heterotetramer composed of two Mre11 subunits and two Rad50 subunits.</text>
</comment>
<dbReference type="GO" id="GO:0008408">
    <property type="term" value="F:3'-5' exonuclease activity"/>
    <property type="evidence" value="ECO:0007669"/>
    <property type="project" value="UniProtKB-UniRule"/>
</dbReference>
<evidence type="ECO:0000256" key="2">
    <source>
        <dbReference type="ARBA" id="ARBA00022723"/>
    </source>
</evidence>
<dbReference type="AlphaFoldDB" id="A0A1D3L0R6"/>
<feature type="binding site" evidence="9">
    <location>
        <position position="10"/>
    </location>
    <ligand>
        <name>Mn(2+)</name>
        <dbReference type="ChEBI" id="CHEBI:29035"/>
        <label>1</label>
    </ligand>
</feature>
<dbReference type="PANTHER" id="PTHR30337">
    <property type="entry name" value="COMPONENT OF ATP-DEPENDENT DSDNA EXONUCLEASE"/>
    <property type="match status" value="1"/>
</dbReference>
<dbReference type="Pfam" id="PF00149">
    <property type="entry name" value="Metallophos"/>
    <property type="match status" value="1"/>
</dbReference>
<keyword evidence="1 9" id="KW-0540">Nuclease</keyword>
<evidence type="ECO:0000256" key="6">
    <source>
        <dbReference type="ARBA" id="ARBA00022839"/>
    </source>
</evidence>
<dbReference type="GO" id="GO:0000403">
    <property type="term" value="F:Y-form DNA binding"/>
    <property type="evidence" value="ECO:0007669"/>
    <property type="project" value="UniProtKB-UniRule"/>
</dbReference>
<dbReference type="STRING" id="118062.MCBB_0558"/>
<evidence type="ECO:0000259" key="10">
    <source>
        <dbReference type="Pfam" id="PF00149"/>
    </source>
</evidence>
<dbReference type="GO" id="GO:0045027">
    <property type="term" value="F:DNA end binding"/>
    <property type="evidence" value="ECO:0007669"/>
    <property type="project" value="UniProtKB-UniRule"/>
</dbReference>
<feature type="active site" description="Proton donor" evidence="9">
    <location>
        <position position="85"/>
    </location>
</feature>
<evidence type="ECO:0000313" key="12">
    <source>
        <dbReference type="Proteomes" id="UP000094707"/>
    </source>
</evidence>
<comment type="activity regulation">
    <text evidence="9">Nuclease activity is regulated by Rad50.</text>
</comment>
<evidence type="ECO:0000256" key="5">
    <source>
        <dbReference type="ARBA" id="ARBA00022801"/>
    </source>
</evidence>
<dbReference type="GO" id="GO:0004519">
    <property type="term" value="F:endonuclease activity"/>
    <property type="evidence" value="ECO:0007669"/>
    <property type="project" value="UniProtKB-UniRule"/>
</dbReference>
<keyword evidence="7 9" id="KW-0234">DNA repair</keyword>
<feature type="domain" description="Calcineurin-like phosphoesterase" evidence="10">
    <location>
        <begin position="1"/>
        <end position="190"/>
    </location>
</feature>
<keyword evidence="3 9" id="KW-0255">Endonuclease</keyword>
<feature type="binding site" evidence="9">
    <location>
        <position position="189"/>
    </location>
    <ligand>
        <name>Mn(2+)</name>
        <dbReference type="ChEBI" id="CHEBI:29035"/>
        <label>1</label>
    </ligand>
</feature>
<dbReference type="Gene3D" id="3.60.21.10">
    <property type="match status" value="1"/>
</dbReference>
<dbReference type="EMBL" id="LT607756">
    <property type="protein sequence ID" value="SCG85133.1"/>
    <property type="molecule type" value="Genomic_DNA"/>
</dbReference>
<feature type="binding site" evidence="9">
    <location>
        <position position="158"/>
    </location>
    <ligand>
        <name>Mn(2+)</name>
        <dbReference type="ChEBI" id="CHEBI:29035"/>
        <label>2</label>
    </ligand>
</feature>
<gene>
    <name evidence="9 11" type="primary">mre11</name>
    <name evidence="11" type="ORF">MCBB_0558</name>
</gene>
<dbReference type="InterPro" id="IPR032885">
    <property type="entry name" value="Mre11_archaea-type"/>
</dbReference>
<comment type="similarity">
    <text evidence="9">Belongs to the MRE11/RAD32 family.</text>
</comment>
<dbReference type="InterPro" id="IPR041796">
    <property type="entry name" value="Mre11_N"/>
</dbReference>
<keyword evidence="5 9" id="KW-0378">Hydrolase</keyword>
<name>A0A1D3L0R6_9EURY</name>
<evidence type="ECO:0000256" key="9">
    <source>
        <dbReference type="HAMAP-Rule" id="MF_02044"/>
    </source>
</evidence>
<dbReference type="HAMAP" id="MF_02044">
    <property type="entry name" value="Mre11"/>
    <property type="match status" value="1"/>
</dbReference>
<evidence type="ECO:0000256" key="8">
    <source>
        <dbReference type="ARBA" id="ARBA00023211"/>
    </source>
</evidence>
<dbReference type="PATRIC" id="fig|129848.4.peg.563"/>
<protein>
    <recommendedName>
        <fullName evidence="9">DNA double-strand break repair protein Mre11</fullName>
        <ecNumber evidence="9">3.1.-.-</ecNumber>
    </recommendedName>
</protein>
<keyword evidence="2 9" id="KW-0479">Metal-binding</keyword>